<protein>
    <submittedName>
        <fullName evidence="2">Uncharacterized protein</fullName>
    </submittedName>
</protein>
<reference evidence="2" key="1">
    <citation type="submission" date="2020-06" db="EMBL/GenBank/DDBJ databases">
        <authorList>
            <person name="Li T."/>
            <person name="Hu X."/>
            <person name="Zhang T."/>
            <person name="Song X."/>
            <person name="Zhang H."/>
            <person name="Dai N."/>
            <person name="Sheng W."/>
            <person name="Hou X."/>
            <person name="Wei L."/>
        </authorList>
    </citation>
    <scope>NUCLEOTIDE SEQUENCE</scope>
    <source>
        <strain evidence="2">K16</strain>
        <tissue evidence="2">Leaf</tissue>
    </source>
</reference>
<feature type="repeat" description="ANK" evidence="1">
    <location>
        <begin position="1"/>
        <end position="25"/>
    </location>
</feature>
<evidence type="ECO:0000313" key="2">
    <source>
        <dbReference type="EMBL" id="KAK4384140.1"/>
    </source>
</evidence>
<dbReference type="PANTHER" id="PTHR43392">
    <property type="entry name" value="AAA-TYPE ATPASE FAMILY PROTEIN / ANKYRIN REPEAT FAMILY PROTEIN"/>
    <property type="match status" value="1"/>
</dbReference>
<accession>A0AAE1T9W8</accession>
<evidence type="ECO:0000313" key="3">
    <source>
        <dbReference type="Proteomes" id="UP001289374"/>
    </source>
</evidence>
<dbReference type="PROSITE" id="PS50297">
    <property type="entry name" value="ANK_REP_REGION"/>
    <property type="match status" value="2"/>
</dbReference>
<dbReference type="InterPro" id="IPR050773">
    <property type="entry name" value="CbxX/CfxQ_RuBisCO_ESX"/>
</dbReference>
<organism evidence="2 3">
    <name type="scientific">Sesamum angolense</name>
    <dbReference type="NCBI Taxonomy" id="2727404"/>
    <lineage>
        <taxon>Eukaryota</taxon>
        <taxon>Viridiplantae</taxon>
        <taxon>Streptophyta</taxon>
        <taxon>Embryophyta</taxon>
        <taxon>Tracheophyta</taxon>
        <taxon>Spermatophyta</taxon>
        <taxon>Magnoliopsida</taxon>
        <taxon>eudicotyledons</taxon>
        <taxon>Gunneridae</taxon>
        <taxon>Pentapetalae</taxon>
        <taxon>asterids</taxon>
        <taxon>lamiids</taxon>
        <taxon>Lamiales</taxon>
        <taxon>Pedaliaceae</taxon>
        <taxon>Sesamum</taxon>
    </lineage>
</organism>
<dbReference type="Pfam" id="PF12796">
    <property type="entry name" value="Ank_2"/>
    <property type="match status" value="1"/>
</dbReference>
<name>A0AAE1T9W8_9LAMI</name>
<evidence type="ECO:0000256" key="1">
    <source>
        <dbReference type="PROSITE-ProRule" id="PRU00023"/>
    </source>
</evidence>
<dbReference type="InterPro" id="IPR002110">
    <property type="entry name" value="Ankyrin_rpt"/>
</dbReference>
<proteinExistence type="predicted"/>
<dbReference type="SUPFAM" id="SSF48403">
    <property type="entry name" value="Ankyrin repeat"/>
    <property type="match status" value="1"/>
</dbReference>
<comment type="caution">
    <text evidence="2">The sequence shown here is derived from an EMBL/GenBank/DDBJ whole genome shotgun (WGS) entry which is preliminary data.</text>
</comment>
<dbReference type="AlphaFoldDB" id="A0AAE1T9W8"/>
<reference evidence="2" key="2">
    <citation type="journal article" date="2024" name="Plant">
        <title>Genomic evolution and insights into agronomic trait innovations of Sesamum species.</title>
        <authorList>
            <person name="Miao H."/>
            <person name="Wang L."/>
            <person name="Qu L."/>
            <person name="Liu H."/>
            <person name="Sun Y."/>
            <person name="Le M."/>
            <person name="Wang Q."/>
            <person name="Wei S."/>
            <person name="Zheng Y."/>
            <person name="Lin W."/>
            <person name="Duan Y."/>
            <person name="Cao H."/>
            <person name="Xiong S."/>
            <person name="Wang X."/>
            <person name="Wei L."/>
            <person name="Li C."/>
            <person name="Ma Q."/>
            <person name="Ju M."/>
            <person name="Zhao R."/>
            <person name="Li G."/>
            <person name="Mu C."/>
            <person name="Tian Q."/>
            <person name="Mei H."/>
            <person name="Zhang T."/>
            <person name="Gao T."/>
            <person name="Zhang H."/>
        </authorList>
    </citation>
    <scope>NUCLEOTIDE SEQUENCE</scope>
    <source>
        <strain evidence="2">K16</strain>
    </source>
</reference>
<dbReference type="GO" id="GO:0016887">
    <property type="term" value="F:ATP hydrolysis activity"/>
    <property type="evidence" value="ECO:0007669"/>
    <property type="project" value="TreeGrafter"/>
</dbReference>
<dbReference type="SMART" id="SM00248">
    <property type="entry name" value="ANK"/>
    <property type="match status" value="2"/>
</dbReference>
<gene>
    <name evidence="2" type="ORF">Sango_3087900</name>
</gene>
<feature type="repeat" description="ANK" evidence="1">
    <location>
        <begin position="38"/>
        <end position="70"/>
    </location>
</feature>
<sequence length="174" mass="19321">MAQTPLHVAASLNRVEIVKYLLDWGGPGKVELEAKNVYGETPLHVASKSGCNEAARMVLDYGAYIEARTNEGKTPFGYVPAGLENWSSHSYASISTKNRFGRRISWPNWTKDEKKGTELSKKPWGHFVRGRSLPFSTFTNSSDHVDYGVEALEEIMSVLEDGNIVVIFAAILSR</sequence>
<keyword evidence="3" id="KW-1185">Reference proteome</keyword>
<dbReference type="InterPro" id="IPR036770">
    <property type="entry name" value="Ankyrin_rpt-contain_sf"/>
</dbReference>
<dbReference type="EMBL" id="JACGWL010000284">
    <property type="protein sequence ID" value="KAK4384140.1"/>
    <property type="molecule type" value="Genomic_DNA"/>
</dbReference>
<dbReference type="PROSITE" id="PS50088">
    <property type="entry name" value="ANK_REPEAT"/>
    <property type="match status" value="2"/>
</dbReference>
<keyword evidence="1" id="KW-0040">ANK repeat</keyword>
<dbReference type="Gene3D" id="1.25.40.20">
    <property type="entry name" value="Ankyrin repeat-containing domain"/>
    <property type="match status" value="1"/>
</dbReference>
<dbReference type="Proteomes" id="UP001289374">
    <property type="component" value="Unassembled WGS sequence"/>
</dbReference>
<dbReference type="PANTHER" id="PTHR43392:SF2">
    <property type="entry name" value="AAA-TYPE ATPASE FAMILY PROTEIN _ ANKYRIN REPEAT FAMILY PROTEIN"/>
    <property type="match status" value="1"/>
</dbReference>